<comment type="subcellular location">
    <subcellularLocation>
        <location evidence="1">Nucleus</location>
    </subcellularLocation>
</comment>
<feature type="compositionally biased region" description="Basic and acidic residues" evidence="6">
    <location>
        <begin position="210"/>
        <end position="236"/>
    </location>
</feature>
<evidence type="ECO:0000256" key="5">
    <source>
        <dbReference type="ARBA" id="ARBA00023242"/>
    </source>
</evidence>
<name>A0AAD3Y9L1_9TREE</name>
<dbReference type="SUPFAM" id="SSF57667">
    <property type="entry name" value="beta-beta-alpha zinc fingers"/>
    <property type="match status" value="1"/>
</dbReference>
<evidence type="ECO:0000313" key="8">
    <source>
        <dbReference type="EMBL" id="GMK53784.1"/>
    </source>
</evidence>
<dbReference type="Proteomes" id="UP001222932">
    <property type="component" value="Unassembled WGS sequence"/>
</dbReference>
<dbReference type="InterPro" id="IPR013085">
    <property type="entry name" value="U1-CZ_Znf_C2H2"/>
</dbReference>
<keyword evidence="5" id="KW-0539">Nucleus</keyword>
<dbReference type="GO" id="GO:0003723">
    <property type="term" value="F:RNA binding"/>
    <property type="evidence" value="ECO:0007669"/>
    <property type="project" value="TreeGrafter"/>
</dbReference>
<keyword evidence="4" id="KW-0862">Zinc</keyword>
<dbReference type="Pfam" id="PF06220">
    <property type="entry name" value="zf-U1"/>
    <property type="match status" value="1"/>
</dbReference>
<evidence type="ECO:0000259" key="7">
    <source>
        <dbReference type="PROSITE" id="PS50171"/>
    </source>
</evidence>
<sequence>MSEYWVSKKQYWCKYCNMFIRDDAAQRSLHESGEKHKGNLERYIRNLYKGGERAKREKEAEKRQFERIEAAARSAHSSVDGARGAYGGRPITDRPVASSSKPRRDKPSGDKWANYSTAEQMGLADEEGPSAYEIEQMVRGRGTKVGQWEEVVDTPTPPPPVEEKQPQTEEEELADFKIQAKRSHRDVYDDDEVDTGSLLGLKLKSKERKIEEGDVKGGMKEETKEAVKDEVKEEKVGAGFSKGGWGKAEGMEVKREPADVDEIKAEPAAEAANGDVKIENGEDEKPNFGAPPAASEPTPPAPAAAGSSMFKKRRPPPSSRKK</sequence>
<dbReference type="InterPro" id="IPR000690">
    <property type="entry name" value="Matrin/U1-C_Znf_C2H2"/>
</dbReference>
<evidence type="ECO:0000313" key="9">
    <source>
        <dbReference type="Proteomes" id="UP001222932"/>
    </source>
</evidence>
<dbReference type="PROSITE" id="PS50171">
    <property type="entry name" value="ZF_MATRIN"/>
    <property type="match status" value="1"/>
</dbReference>
<evidence type="ECO:0000256" key="6">
    <source>
        <dbReference type="SAM" id="MobiDB-lite"/>
    </source>
</evidence>
<feature type="compositionally biased region" description="Basic and acidic residues" evidence="6">
    <location>
        <begin position="276"/>
        <end position="286"/>
    </location>
</feature>
<accession>A0AAD3Y9L1</accession>
<organism evidence="8 9">
    <name type="scientific">Cutaneotrichosporon spelunceum</name>
    <dbReference type="NCBI Taxonomy" id="1672016"/>
    <lineage>
        <taxon>Eukaryota</taxon>
        <taxon>Fungi</taxon>
        <taxon>Dikarya</taxon>
        <taxon>Basidiomycota</taxon>
        <taxon>Agaricomycotina</taxon>
        <taxon>Tremellomycetes</taxon>
        <taxon>Trichosporonales</taxon>
        <taxon>Trichosporonaceae</taxon>
        <taxon>Cutaneotrichosporon</taxon>
    </lineage>
</organism>
<dbReference type="GO" id="GO:0000398">
    <property type="term" value="P:mRNA splicing, via spliceosome"/>
    <property type="evidence" value="ECO:0007669"/>
    <property type="project" value="InterPro"/>
</dbReference>
<protein>
    <recommendedName>
        <fullName evidence="7">Matrin-type domain-containing protein</fullName>
    </recommendedName>
</protein>
<dbReference type="PANTHER" id="PTHR13173">
    <property type="entry name" value="WW DOMAIN BINDING PROTEIN 4"/>
    <property type="match status" value="1"/>
</dbReference>
<keyword evidence="3" id="KW-0863">Zinc-finger</keyword>
<dbReference type="Gene3D" id="3.30.160.60">
    <property type="entry name" value="Classic Zinc Finger"/>
    <property type="match status" value="1"/>
</dbReference>
<feature type="region of interest" description="Disordered" evidence="6">
    <location>
        <begin position="149"/>
        <end position="172"/>
    </location>
</feature>
<dbReference type="EMBL" id="BTCM01000001">
    <property type="protein sequence ID" value="GMK53784.1"/>
    <property type="molecule type" value="Genomic_DNA"/>
</dbReference>
<feature type="compositionally biased region" description="Basic residues" evidence="6">
    <location>
        <begin position="310"/>
        <end position="322"/>
    </location>
</feature>
<feature type="compositionally biased region" description="Basic and acidic residues" evidence="6">
    <location>
        <begin position="249"/>
        <end position="267"/>
    </location>
</feature>
<evidence type="ECO:0000256" key="3">
    <source>
        <dbReference type="ARBA" id="ARBA00022771"/>
    </source>
</evidence>
<dbReference type="PANTHER" id="PTHR13173:SF10">
    <property type="entry name" value="WW DOMAIN-BINDING PROTEIN 4"/>
    <property type="match status" value="1"/>
</dbReference>
<comment type="caution">
    <text evidence="8">The sequence shown here is derived from an EMBL/GenBank/DDBJ whole genome shotgun (WGS) entry which is preliminary data.</text>
</comment>
<dbReference type="AlphaFoldDB" id="A0AAD3Y9L1"/>
<evidence type="ECO:0000256" key="2">
    <source>
        <dbReference type="ARBA" id="ARBA00022723"/>
    </source>
</evidence>
<dbReference type="InterPro" id="IPR036236">
    <property type="entry name" value="Znf_C2H2_sf"/>
</dbReference>
<dbReference type="GO" id="GO:0071011">
    <property type="term" value="C:precatalytic spliceosome"/>
    <property type="evidence" value="ECO:0007669"/>
    <property type="project" value="TreeGrafter"/>
</dbReference>
<feature type="region of interest" description="Disordered" evidence="6">
    <location>
        <begin position="210"/>
        <end position="322"/>
    </location>
</feature>
<keyword evidence="2" id="KW-0479">Metal-binding</keyword>
<reference evidence="8" key="1">
    <citation type="journal article" date="2023" name="BMC Genomics">
        <title>Chromosome-level genome assemblies of Cutaneotrichosporon spp. (Trichosporonales, Basidiomycota) reveal imbalanced evolution between nucleotide sequences and chromosome synteny.</title>
        <authorList>
            <person name="Kobayashi Y."/>
            <person name="Kayamori A."/>
            <person name="Aoki K."/>
            <person name="Shiwa Y."/>
            <person name="Matsutani M."/>
            <person name="Fujita N."/>
            <person name="Sugita T."/>
            <person name="Iwasaki W."/>
            <person name="Tanaka N."/>
            <person name="Takashima M."/>
        </authorList>
    </citation>
    <scope>NUCLEOTIDE SEQUENCE</scope>
    <source>
        <strain evidence="8">HIS016</strain>
    </source>
</reference>
<dbReference type="InterPro" id="IPR003604">
    <property type="entry name" value="Matrin/U1-like-C_Znf_C2H2"/>
</dbReference>
<evidence type="ECO:0000256" key="4">
    <source>
        <dbReference type="ARBA" id="ARBA00022833"/>
    </source>
</evidence>
<gene>
    <name evidence="8" type="ORF">CspeluHIS016_0103700</name>
</gene>
<reference evidence="8" key="2">
    <citation type="submission" date="2023-06" db="EMBL/GenBank/DDBJ databases">
        <authorList>
            <person name="Kobayashi Y."/>
            <person name="Kayamori A."/>
            <person name="Aoki K."/>
            <person name="Shiwa Y."/>
            <person name="Fujita N."/>
            <person name="Sugita T."/>
            <person name="Iwasaki W."/>
            <person name="Tanaka N."/>
            <person name="Takashima M."/>
        </authorList>
    </citation>
    <scope>NUCLEOTIDE SEQUENCE</scope>
    <source>
        <strain evidence="8">HIS016</strain>
    </source>
</reference>
<proteinExistence type="predicted"/>
<dbReference type="GO" id="GO:0008270">
    <property type="term" value="F:zinc ion binding"/>
    <property type="evidence" value="ECO:0007669"/>
    <property type="project" value="UniProtKB-KW"/>
</dbReference>
<feature type="domain" description="Matrin-type" evidence="7">
    <location>
        <begin position="11"/>
        <end position="42"/>
    </location>
</feature>
<keyword evidence="9" id="KW-1185">Reference proteome</keyword>
<dbReference type="InterPro" id="IPR040023">
    <property type="entry name" value="WBP4"/>
</dbReference>
<evidence type="ECO:0000256" key="1">
    <source>
        <dbReference type="ARBA" id="ARBA00004123"/>
    </source>
</evidence>
<dbReference type="SMART" id="SM00451">
    <property type="entry name" value="ZnF_U1"/>
    <property type="match status" value="1"/>
</dbReference>
<feature type="region of interest" description="Disordered" evidence="6">
    <location>
        <begin position="69"/>
        <end position="137"/>
    </location>
</feature>